<sequence length="453" mass="50357">MERIRDFLKNFVTEEHLNEALNTLSTLISYPSVLDEQATATPFGQDIQDCLEAALAFFEKEGFETYIDPDGYYGYAEMGEGDLFAVLCHLDVVPAGDVSKWSVDPFKAEIKNEAIYGRGTQDNKGPAVASYYGLKSVLDQGYQLNQKVRFIFGTDEENLWRCMNKYCAEQPVAKMGFAPDSKFPLNFAEKGLLQFHLVGEGQEEFGLEGGKALNVVPELAIYTGPQIEQVIAKLDELHYDYKQTETGIEVYGKASHSKDAPIGINAVTRLAEALVALYPENKALSLLGDVIKSDANGISAIGEVKDEPSGLMTMNVAKVTLSPDETKISVDIRYPVTLEKEELVSKLKELASKFDLSYEEYDYLAPLYVPEDSELVSTLLSAYRDVTGDTKSQPIASGGATYARTMPNCVAYGAMFKDTVELFHQIDECWTFNDMKRAMTVYAEAFYRLCVTK</sequence>
<dbReference type="GO" id="GO:0008237">
    <property type="term" value="F:metallopeptidase activity"/>
    <property type="evidence" value="ECO:0007669"/>
    <property type="project" value="UniProtKB-KW"/>
</dbReference>
<dbReference type="GO" id="GO:0006508">
    <property type="term" value="P:proteolysis"/>
    <property type="evidence" value="ECO:0007669"/>
    <property type="project" value="UniProtKB-KW"/>
</dbReference>
<keyword evidence="7 11" id="KW-0224">Dipeptidase</keyword>
<evidence type="ECO:0000256" key="4">
    <source>
        <dbReference type="ARBA" id="ARBA00022723"/>
    </source>
</evidence>
<dbReference type="NCBIfam" id="TIGR01887">
    <property type="entry name" value="dipeptidaselike"/>
    <property type="match status" value="1"/>
</dbReference>
<name>A0AAJ5JL41_9ENTE</name>
<dbReference type="PANTHER" id="PTHR43808:SF31">
    <property type="entry name" value="N-ACETYL-L-CITRULLINE DEACETYLASE"/>
    <property type="match status" value="1"/>
</dbReference>
<evidence type="ECO:0000313" key="11">
    <source>
        <dbReference type="EMBL" id="TFZ40581.1"/>
    </source>
</evidence>
<keyword evidence="6" id="KW-0862">Zinc</keyword>
<evidence type="ECO:0000256" key="5">
    <source>
        <dbReference type="ARBA" id="ARBA00022801"/>
    </source>
</evidence>
<keyword evidence="4" id="KW-0479">Metal-binding</keyword>
<evidence type="ECO:0000256" key="3">
    <source>
        <dbReference type="ARBA" id="ARBA00022670"/>
    </source>
</evidence>
<protein>
    <submittedName>
        <fullName evidence="11">Sapep family Mn(2+)-dependent dipeptidase</fullName>
        <ecNumber evidence="11">3.4.13.-</ecNumber>
    </submittedName>
</protein>
<dbReference type="Pfam" id="PF07687">
    <property type="entry name" value="M20_dimer"/>
    <property type="match status" value="1"/>
</dbReference>
<dbReference type="EMBL" id="SRHU01000024">
    <property type="protein sequence ID" value="TFZ40581.1"/>
    <property type="molecule type" value="Genomic_DNA"/>
</dbReference>
<feature type="domain" description="Peptidase M20 dimerisation" evidence="9">
    <location>
        <begin position="248"/>
        <end position="356"/>
    </location>
</feature>
<evidence type="ECO:0000313" key="12">
    <source>
        <dbReference type="Proteomes" id="UP000296883"/>
    </source>
</evidence>
<dbReference type="InterPro" id="IPR010964">
    <property type="entry name" value="M20A_pepV-rel"/>
</dbReference>
<dbReference type="EMBL" id="CP038865">
    <property type="protein sequence ID" value="QCA28611.1"/>
    <property type="molecule type" value="Genomic_DNA"/>
</dbReference>
<dbReference type="GO" id="GO:0016805">
    <property type="term" value="F:dipeptidase activity"/>
    <property type="evidence" value="ECO:0007669"/>
    <property type="project" value="UniProtKB-KW"/>
</dbReference>
<gene>
    <name evidence="11" type="ORF">E4031_07275</name>
    <name evidence="10" type="ORF">E4Z98_04500</name>
</gene>
<evidence type="ECO:0000256" key="8">
    <source>
        <dbReference type="ARBA" id="ARBA00023049"/>
    </source>
</evidence>
<dbReference type="GO" id="GO:0008777">
    <property type="term" value="F:acetylornithine deacetylase activity"/>
    <property type="evidence" value="ECO:0007669"/>
    <property type="project" value="TreeGrafter"/>
</dbReference>
<dbReference type="Proteomes" id="UP000297725">
    <property type="component" value="Unassembled WGS sequence"/>
</dbReference>
<evidence type="ECO:0000313" key="10">
    <source>
        <dbReference type="EMBL" id="QCA28611.1"/>
    </source>
</evidence>
<dbReference type="SUPFAM" id="SSF53187">
    <property type="entry name" value="Zn-dependent exopeptidases"/>
    <property type="match status" value="1"/>
</dbReference>
<keyword evidence="5 11" id="KW-0378">Hydrolase</keyword>
<dbReference type="GO" id="GO:0006526">
    <property type="term" value="P:L-arginine biosynthetic process"/>
    <property type="evidence" value="ECO:0007669"/>
    <property type="project" value="TreeGrafter"/>
</dbReference>
<reference evidence="10 12" key="2">
    <citation type="journal article" date="2020" name="Int. J. Syst. Evol. Microbiol.">
        <title>Vagococcus xieshaowenii sp. nov., isolated from snow finch (Montifringilla taczanowskii) cloacal content.</title>
        <authorList>
            <person name="Ge Y."/>
            <person name="Yang J."/>
            <person name="Lai X.H."/>
            <person name="Zhang G."/>
            <person name="Jin D."/>
            <person name="Lu S."/>
            <person name="Wang B."/>
            <person name="Huang Y."/>
            <person name="Huang Y."/>
            <person name="Ren Z."/>
            <person name="Zhang X."/>
            <person name="Xu J."/>
        </authorList>
    </citation>
    <scope>NUCLEOTIDE SEQUENCE [LARGE SCALE GENOMIC DNA]</scope>
    <source>
        <strain evidence="10">Personal::cf-49</strain>
        <strain evidence="12">personal::cf-49</strain>
    </source>
</reference>
<dbReference type="GO" id="GO:0008270">
    <property type="term" value="F:zinc ion binding"/>
    <property type="evidence" value="ECO:0007669"/>
    <property type="project" value="InterPro"/>
</dbReference>
<evidence type="ECO:0000256" key="2">
    <source>
        <dbReference type="ARBA" id="ARBA00006247"/>
    </source>
</evidence>
<dbReference type="Pfam" id="PF01546">
    <property type="entry name" value="Peptidase_M20"/>
    <property type="match status" value="1"/>
</dbReference>
<evidence type="ECO:0000256" key="1">
    <source>
        <dbReference type="ARBA" id="ARBA00001947"/>
    </source>
</evidence>
<dbReference type="SUPFAM" id="SSF55031">
    <property type="entry name" value="Bacterial exopeptidase dimerisation domain"/>
    <property type="match status" value="1"/>
</dbReference>
<keyword evidence="8" id="KW-0482">Metalloprotease</keyword>
<dbReference type="InterPro" id="IPR011650">
    <property type="entry name" value="Peptidase_M20_dimer"/>
</dbReference>
<evidence type="ECO:0000259" key="9">
    <source>
        <dbReference type="Pfam" id="PF07687"/>
    </source>
</evidence>
<accession>A0AAJ5JL41</accession>
<evidence type="ECO:0000256" key="7">
    <source>
        <dbReference type="ARBA" id="ARBA00022997"/>
    </source>
</evidence>
<keyword evidence="3" id="KW-0645">Protease</keyword>
<dbReference type="InterPro" id="IPR002933">
    <property type="entry name" value="Peptidase_M20"/>
</dbReference>
<dbReference type="Proteomes" id="UP000296883">
    <property type="component" value="Chromosome"/>
</dbReference>
<reference evidence="11 13" key="1">
    <citation type="submission" date="2019-03" db="EMBL/GenBank/DDBJ databases">
        <title>Vagococcus sp. was isolated fron gut of Carduelis flavirostris.</title>
        <authorList>
            <person name="Ge Y."/>
        </authorList>
    </citation>
    <scope>NUCLEOTIDE SEQUENCE [LARGE SCALE GENOMIC DNA]</scope>
    <source>
        <strain evidence="11 13">CF-210</strain>
    </source>
</reference>
<dbReference type="InterPro" id="IPR050072">
    <property type="entry name" value="Peptidase_M20A"/>
</dbReference>
<dbReference type="Gene3D" id="3.40.630.10">
    <property type="entry name" value="Zn peptidases"/>
    <property type="match status" value="1"/>
</dbReference>
<dbReference type="PANTHER" id="PTHR43808">
    <property type="entry name" value="ACETYLORNITHINE DEACETYLASE"/>
    <property type="match status" value="1"/>
</dbReference>
<comment type="similarity">
    <text evidence="2">Belongs to the peptidase M20A family.</text>
</comment>
<organism evidence="11 13">
    <name type="scientific">Vagococcus xieshaowenii</name>
    <dbReference type="NCBI Taxonomy" id="2562451"/>
    <lineage>
        <taxon>Bacteria</taxon>
        <taxon>Bacillati</taxon>
        <taxon>Bacillota</taxon>
        <taxon>Bacilli</taxon>
        <taxon>Lactobacillales</taxon>
        <taxon>Enterococcaceae</taxon>
        <taxon>Vagococcus</taxon>
    </lineage>
</organism>
<evidence type="ECO:0000256" key="6">
    <source>
        <dbReference type="ARBA" id="ARBA00022833"/>
    </source>
</evidence>
<dbReference type="AlphaFoldDB" id="A0AAJ5JL41"/>
<proteinExistence type="inferred from homology"/>
<dbReference type="Gene3D" id="3.30.70.360">
    <property type="match status" value="2"/>
</dbReference>
<dbReference type="NCBIfam" id="NF005542">
    <property type="entry name" value="PRK07205.1"/>
    <property type="match status" value="1"/>
</dbReference>
<evidence type="ECO:0000313" key="13">
    <source>
        <dbReference type="Proteomes" id="UP000297725"/>
    </source>
</evidence>
<comment type="cofactor">
    <cofactor evidence="1">
        <name>Zn(2+)</name>
        <dbReference type="ChEBI" id="CHEBI:29105"/>
    </cofactor>
</comment>
<dbReference type="EC" id="3.4.13.-" evidence="11"/>
<dbReference type="InterPro" id="IPR036264">
    <property type="entry name" value="Bact_exopeptidase_dim_dom"/>
</dbReference>
<keyword evidence="12" id="KW-1185">Reference proteome</keyword>